<keyword evidence="3" id="KW-1185">Reference proteome</keyword>
<proteinExistence type="predicted"/>
<name>A0A4R1GLQ7_9BACT</name>
<dbReference type="AlphaFoldDB" id="A0A4R1GLQ7"/>
<organism evidence="2 3">
    <name type="scientific">Phorcysia thermohydrogeniphila</name>
    <dbReference type="NCBI Taxonomy" id="936138"/>
    <lineage>
        <taxon>Bacteria</taxon>
        <taxon>Pseudomonadati</taxon>
        <taxon>Aquificota</taxon>
        <taxon>Aquificia</taxon>
        <taxon>Desulfurobacteriales</taxon>
        <taxon>Desulfurobacteriaceae</taxon>
        <taxon>Phorcysia</taxon>
    </lineage>
</organism>
<protein>
    <submittedName>
        <fullName evidence="2">Uncharacterized protein</fullName>
    </submittedName>
</protein>
<comment type="caution">
    <text evidence="2">The sequence shown here is derived from an EMBL/GenBank/DDBJ whole genome shotgun (WGS) entry which is preliminary data.</text>
</comment>
<dbReference type="OrthoDB" id="14253at2"/>
<reference evidence="2 3" key="1">
    <citation type="submission" date="2019-03" db="EMBL/GenBank/DDBJ databases">
        <title>Genomic Encyclopedia of Archaeal and Bacterial Type Strains, Phase II (KMG-II): from individual species to whole genera.</title>
        <authorList>
            <person name="Goeker M."/>
        </authorList>
    </citation>
    <scope>NUCLEOTIDE SEQUENCE [LARGE SCALE GENOMIC DNA]</scope>
    <source>
        <strain evidence="2 3">DSM 24425</strain>
    </source>
</reference>
<dbReference type="EMBL" id="SMFV01000002">
    <property type="protein sequence ID" value="TCK05332.1"/>
    <property type="molecule type" value="Genomic_DNA"/>
</dbReference>
<gene>
    <name evidence="1" type="ORF">CLV27_0749</name>
    <name evidence="2" type="ORF">CLV27_0759</name>
</gene>
<evidence type="ECO:0000313" key="3">
    <source>
        <dbReference type="Proteomes" id="UP000295777"/>
    </source>
</evidence>
<dbReference type="RefSeq" id="WP_132525944.1">
    <property type="nucleotide sequence ID" value="NZ_SMFV01000002.1"/>
</dbReference>
<evidence type="ECO:0000313" key="2">
    <source>
        <dbReference type="EMBL" id="TCK05332.1"/>
    </source>
</evidence>
<evidence type="ECO:0000313" key="1">
    <source>
        <dbReference type="EMBL" id="TCK05322.1"/>
    </source>
</evidence>
<sequence length="132" mass="13789">MENLKGKLVFIQTAGGDSVIPSSGIIGVIEDVTPEYVKLKDAGVFALLPTTKGAQATIMPLDPTANEPVEAYILKSQIVAIIPVGDRSRLKEFHQQFKAAAAGIELASPGSIDLSKIKEFPKGGGKGGLSLT</sequence>
<dbReference type="Proteomes" id="UP000295777">
    <property type="component" value="Unassembled WGS sequence"/>
</dbReference>
<accession>A0A4R1GLQ7</accession>
<dbReference type="EMBL" id="SMFV01000002">
    <property type="protein sequence ID" value="TCK05322.1"/>
    <property type="molecule type" value="Genomic_DNA"/>
</dbReference>